<keyword evidence="10" id="KW-0408">Iron</keyword>
<protein>
    <recommendedName>
        <fullName evidence="14">FAD/NAD(P)-binding domain-containing protein</fullName>
    </recommendedName>
</protein>
<dbReference type="InterPro" id="IPR050775">
    <property type="entry name" value="FAD-binding_Monooxygenases"/>
</dbReference>
<dbReference type="Gene3D" id="3.50.50.60">
    <property type="entry name" value="FAD/NAD(P)-binding domain"/>
    <property type="match status" value="3"/>
</dbReference>
<dbReference type="GO" id="GO:0046872">
    <property type="term" value="F:metal ion binding"/>
    <property type="evidence" value="ECO:0007669"/>
    <property type="project" value="UniProtKB-KW"/>
</dbReference>
<dbReference type="EMBL" id="NAJM01000033">
    <property type="protein sequence ID" value="RVX68960.1"/>
    <property type="molecule type" value="Genomic_DNA"/>
</dbReference>
<dbReference type="Pfam" id="PF07992">
    <property type="entry name" value="Pyr_redox_2"/>
    <property type="match status" value="1"/>
</dbReference>
<evidence type="ECO:0000256" key="3">
    <source>
        <dbReference type="ARBA" id="ARBA00010139"/>
    </source>
</evidence>
<dbReference type="OrthoDB" id="66881at2759"/>
<feature type="region of interest" description="Disordered" evidence="13">
    <location>
        <begin position="1"/>
        <end position="42"/>
    </location>
</feature>
<dbReference type="InterPro" id="IPR036188">
    <property type="entry name" value="FAD/NAD-bd_sf"/>
</dbReference>
<evidence type="ECO:0000256" key="6">
    <source>
        <dbReference type="ARBA" id="ARBA00022723"/>
    </source>
</evidence>
<dbReference type="PRINTS" id="PR00411">
    <property type="entry name" value="PNDRDTASEI"/>
</dbReference>
<keyword evidence="4" id="KW-0349">Heme</keyword>
<evidence type="ECO:0000256" key="1">
    <source>
        <dbReference type="ARBA" id="ARBA00001970"/>
    </source>
</evidence>
<evidence type="ECO:0000259" key="14">
    <source>
        <dbReference type="Pfam" id="PF07992"/>
    </source>
</evidence>
<dbReference type="InterPro" id="IPR023753">
    <property type="entry name" value="FAD/NAD-binding_dom"/>
</dbReference>
<dbReference type="SUPFAM" id="SSF51905">
    <property type="entry name" value="FAD/NAD(P)-binding domain"/>
    <property type="match status" value="2"/>
</dbReference>
<dbReference type="AlphaFoldDB" id="A0A438MZ27"/>
<dbReference type="PANTHER" id="PTHR43098:SF3">
    <property type="entry name" value="L-ORNITHINE N(5)-MONOOXYGENASE-RELATED"/>
    <property type="match status" value="1"/>
</dbReference>
<comment type="similarity">
    <text evidence="3">Belongs to the FAD-binding monooxygenase family.</text>
</comment>
<name>A0A438MZ27_EXOME</name>
<evidence type="ECO:0000256" key="12">
    <source>
        <dbReference type="ARBA" id="ARBA00023239"/>
    </source>
</evidence>
<evidence type="ECO:0000313" key="15">
    <source>
        <dbReference type="EMBL" id="RVX68960.1"/>
    </source>
</evidence>
<keyword evidence="11" id="KW-0503">Monooxygenase</keyword>
<dbReference type="Proteomes" id="UP000288859">
    <property type="component" value="Unassembled WGS sequence"/>
</dbReference>
<reference evidence="15 16" key="1">
    <citation type="submission" date="2017-03" db="EMBL/GenBank/DDBJ databases">
        <title>Genomes of endolithic fungi from Antarctica.</title>
        <authorList>
            <person name="Coleine C."/>
            <person name="Masonjones S."/>
            <person name="Stajich J.E."/>
        </authorList>
    </citation>
    <scope>NUCLEOTIDE SEQUENCE [LARGE SCALE GENOMIC DNA]</scope>
    <source>
        <strain evidence="15 16">CCFEE 6314</strain>
    </source>
</reference>
<accession>A0A438MZ27</accession>
<keyword evidence="7" id="KW-0274">FAD</keyword>
<feature type="compositionally biased region" description="Polar residues" evidence="13">
    <location>
        <begin position="1"/>
        <end position="17"/>
    </location>
</feature>
<comment type="caution">
    <text evidence="15">The sequence shown here is derived from an EMBL/GenBank/DDBJ whole genome shotgun (WGS) entry which is preliminary data.</text>
</comment>
<evidence type="ECO:0000256" key="2">
    <source>
        <dbReference type="ARBA" id="ARBA00001974"/>
    </source>
</evidence>
<keyword evidence="9" id="KW-0560">Oxidoreductase</keyword>
<evidence type="ECO:0000256" key="11">
    <source>
        <dbReference type="ARBA" id="ARBA00023033"/>
    </source>
</evidence>
<dbReference type="Pfam" id="PF13816">
    <property type="entry name" value="Dehydratase_hem"/>
    <property type="match status" value="1"/>
</dbReference>
<proteinExistence type="inferred from homology"/>
<evidence type="ECO:0000256" key="9">
    <source>
        <dbReference type="ARBA" id="ARBA00023002"/>
    </source>
</evidence>
<dbReference type="InterPro" id="IPR025702">
    <property type="entry name" value="OXD"/>
</dbReference>
<evidence type="ECO:0000256" key="8">
    <source>
        <dbReference type="ARBA" id="ARBA00022857"/>
    </source>
</evidence>
<dbReference type="VEuPathDB" id="FungiDB:PV10_02205"/>
<keyword evidence="6" id="KW-0479">Metal-binding</keyword>
<dbReference type="GO" id="GO:0016829">
    <property type="term" value="F:lyase activity"/>
    <property type="evidence" value="ECO:0007669"/>
    <property type="project" value="UniProtKB-KW"/>
</dbReference>
<evidence type="ECO:0000256" key="10">
    <source>
        <dbReference type="ARBA" id="ARBA00023004"/>
    </source>
</evidence>
<comment type="cofactor">
    <cofactor evidence="2">
        <name>FAD</name>
        <dbReference type="ChEBI" id="CHEBI:57692"/>
    </cofactor>
</comment>
<keyword evidence="12" id="KW-0456">Lyase</keyword>
<evidence type="ECO:0000256" key="5">
    <source>
        <dbReference type="ARBA" id="ARBA00022630"/>
    </source>
</evidence>
<evidence type="ECO:0000256" key="4">
    <source>
        <dbReference type="ARBA" id="ARBA00022617"/>
    </source>
</evidence>
<comment type="cofactor">
    <cofactor evidence="1">
        <name>heme b</name>
        <dbReference type="ChEBI" id="CHEBI:60344"/>
    </cofactor>
</comment>
<evidence type="ECO:0000256" key="7">
    <source>
        <dbReference type="ARBA" id="ARBA00022827"/>
    </source>
</evidence>
<evidence type="ECO:0000313" key="16">
    <source>
        <dbReference type="Proteomes" id="UP000288859"/>
    </source>
</evidence>
<keyword evidence="8" id="KW-0521">NADP</keyword>
<dbReference type="PANTHER" id="PTHR43098">
    <property type="entry name" value="L-ORNITHINE N(5)-MONOOXYGENASE-RELATED"/>
    <property type="match status" value="1"/>
</dbReference>
<organism evidence="15 16">
    <name type="scientific">Exophiala mesophila</name>
    <name type="common">Black yeast-like fungus</name>
    <dbReference type="NCBI Taxonomy" id="212818"/>
    <lineage>
        <taxon>Eukaryota</taxon>
        <taxon>Fungi</taxon>
        <taxon>Dikarya</taxon>
        <taxon>Ascomycota</taxon>
        <taxon>Pezizomycotina</taxon>
        <taxon>Eurotiomycetes</taxon>
        <taxon>Chaetothyriomycetidae</taxon>
        <taxon>Chaetothyriales</taxon>
        <taxon>Herpotrichiellaceae</taxon>
        <taxon>Exophiala</taxon>
    </lineage>
</organism>
<keyword evidence="5" id="KW-0285">Flavoprotein</keyword>
<evidence type="ECO:0000256" key="13">
    <source>
        <dbReference type="SAM" id="MobiDB-lite"/>
    </source>
</evidence>
<sequence>MANQHRQSTDKANSNPDGISMEQVMDKPQGQSHSNFQGDDLPTKNGNLDLNIDLLIVGGGMSGMYAMWKFRQLGLNVKLFEAGSYFGGAWHWNRYPGARVDSESPYYGLSIPDVYRTWSYTERFPDHHELRKYFAHVDATLNLAKDASFNIRVTGARFNEEEAKWTVQTNIGSVTTCKYLILAVGSTSKIHIPDFKNITTYRGEIFHSARYPTYLDVRGKKVACIGSGATGVQVVQALAREDCQLHAYIRTPNIALPMRQRQMSKDEQDQGRCFYDSWFRAAKQSPFGFPYNLASGCIWDVSPDVRDSFWKHLWNLGGIPFLASNYPDHRIDKSANKLYYDFWCQQTRKRIKDPVKRDIIAPLRQQHWFGTKRPSLEHDYYERIDQDNVTLIDLKTTQIEEFTEKGIQLSDRHENYDIVILATGYDSVTGSLTDMGLVNMEGKPLVEEWANGTETYLGLSISGFPNMFMIHGPQSPISFANAPAVIETQVDWVAAVITKMHEEGIIYLDAERQAAVGWKQEIQNMSNMTLFPETPSWYMGDNVPGKPREQYTYLGGLVSYAAKIKDVLEAKHLVSSSALPPNLKEGYEPPYPTYTSRFSSKTTQIVIFILGSQHSSESRTIRNSTEPGGIPPRIVEPWPSQISANNEMATALRRMVDFVTTPPGECKPTFYDLASRTDNNGIYEQCLIAYWSTKTAYDDWCVTSGFGRWWSNLDPATVRHGWFLELLLPPIERHENAFTSAEVPEGTGHLQEGVSGAIREHGYWGSMRDRLPISQISHLNGDKITHGVGTVFDSRTRRIRVPGKSNLAVIRSGQDWSCTPPEERNLYVTRMHPVLTEGMNFLRDEGLQVGCYSCRFMDVLEKETGQPEVQKTFGLAYFNELASLEKWSEHHPTHKRIFQSFTRIAKKLQDNLSLRFFHEVLVLEPEQQFFDLVGYGNDPGKKFNDLY</sequence>
<dbReference type="GO" id="GO:0004497">
    <property type="term" value="F:monooxygenase activity"/>
    <property type="evidence" value="ECO:0007669"/>
    <property type="project" value="UniProtKB-KW"/>
</dbReference>
<gene>
    <name evidence="15" type="ORF">B0A52_08027</name>
</gene>
<feature type="domain" description="FAD/NAD(P)-binding" evidence="14">
    <location>
        <begin position="53"/>
        <end position="264"/>
    </location>
</feature>